<name>A0A975GTR9_9BACT</name>
<dbReference type="InterPro" id="IPR043502">
    <property type="entry name" value="DNA/RNA_pol_sf"/>
</dbReference>
<keyword evidence="4" id="KW-1185">Reference proteome</keyword>
<dbReference type="RefSeq" id="WP_207680361.1">
    <property type="nucleotide sequence ID" value="NZ_CP061800.1"/>
</dbReference>
<keyword evidence="3" id="KW-0548">Nucleotidyltransferase</keyword>
<sequence length="272" mass="30671">MGDTQRSQTISTVNQEIAEQTCCNPAKTEAGLKAGISPPVLVGETSFGKIRMLAENNPDMVFTSLAHRIDLSLLRDSFRAVRKSEAAGVDGMTAKEYAENLDKNLYNLYERLRRGQYVATPVKRIWLDKENGEKRPIGIPALEDKIVQKAVETVLYVIYDVDFYDFSHGFRKGHSQHMAIHEVREQCLRLNINWVVDADVSGFFDNINHNYLQDMIKQRVNDGGIRKLIGKWLNAGVLDGEKLSRPESGTPQGGVIHRCKVKELLNCKNILL</sequence>
<gene>
    <name evidence="3" type="ORF">dnm_095050</name>
</gene>
<proteinExistence type="inferred from homology"/>
<evidence type="ECO:0000259" key="2">
    <source>
        <dbReference type="Pfam" id="PF00078"/>
    </source>
</evidence>
<dbReference type="PANTHER" id="PTHR34047">
    <property type="entry name" value="NUCLEAR INTRON MATURASE 1, MITOCHONDRIAL-RELATED"/>
    <property type="match status" value="1"/>
</dbReference>
<evidence type="ECO:0000256" key="1">
    <source>
        <dbReference type="ARBA" id="ARBA00034120"/>
    </source>
</evidence>
<dbReference type="AlphaFoldDB" id="A0A975GTR9"/>
<dbReference type="GO" id="GO:0003964">
    <property type="term" value="F:RNA-directed DNA polymerase activity"/>
    <property type="evidence" value="ECO:0007669"/>
    <property type="project" value="UniProtKB-KW"/>
</dbReference>
<protein>
    <submittedName>
        <fullName evidence="3">Reverse transcriptase (RNA-dependent DNA polymerase) domain-containing protein</fullName>
    </submittedName>
</protein>
<evidence type="ECO:0000313" key="3">
    <source>
        <dbReference type="EMBL" id="QTA93405.1"/>
    </source>
</evidence>
<comment type="similarity">
    <text evidence="1">Belongs to the bacterial reverse transcriptase family.</text>
</comment>
<dbReference type="InterPro" id="IPR000477">
    <property type="entry name" value="RT_dom"/>
</dbReference>
<accession>A0A975GTR9</accession>
<reference evidence="3" key="1">
    <citation type="journal article" date="2021" name="Microb. Physiol.">
        <title>Proteogenomic Insights into the Physiology of Marine, Sulfate-Reducing, Filamentous Desulfonema limicola and Desulfonema magnum.</title>
        <authorList>
            <person name="Schnaars V."/>
            <person name="Wohlbrand L."/>
            <person name="Scheve S."/>
            <person name="Hinrichs C."/>
            <person name="Reinhardt R."/>
            <person name="Rabus R."/>
        </authorList>
    </citation>
    <scope>NUCLEOTIDE SEQUENCE</scope>
    <source>
        <strain evidence="3">4be13</strain>
    </source>
</reference>
<dbReference type="Proteomes" id="UP000663722">
    <property type="component" value="Chromosome"/>
</dbReference>
<keyword evidence="3" id="KW-0695">RNA-directed DNA polymerase</keyword>
<feature type="domain" description="Reverse transcriptase" evidence="2">
    <location>
        <begin position="128"/>
        <end position="256"/>
    </location>
</feature>
<dbReference type="CDD" id="cd01651">
    <property type="entry name" value="RT_G2_intron"/>
    <property type="match status" value="1"/>
</dbReference>
<dbReference type="SUPFAM" id="SSF56672">
    <property type="entry name" value="DNA/RNA polymerases"/>
    <property type="match status" value="1"/>
</dbReference>
<dbReference type="KEGG" id="dmm:dnm_095050"/>
<organism evidence="3 4">
    <name type="scientific">Desulfonema magnum</name>
    <dbReference type="NCBI Taxonomy" id="45655"/>
    <lineage>
        <taxon>Bacteria</taxon>
        <taxon>Pseudomonadati</taxon>
        <taxon>Thermodesulfobacteriota</taxon>
        <taxon>Desulfobacteria</taxon>
        <taxon>Desulfobacterales</taxon>
        <taxon>Desulfococcaceae</taxon>
        <taxon>Desulfonema</taxon>
    </lineage>
</organism>
<dbReference type="InterPro" id="IPR051083">
    <property type="entry name" value="GrpII_Intron_Splice-Mob/Def"/>
</dbReference>
<dbReference type="EMBL" id="CP061800">
    <property type="protein sequence ID" value="QTA93405.1"/>
    <property type="molecule type" value="Genomic_DNA"/>
</dbReference>
<evidence type="ECO:0000313" key="4">
    <source>
        <dbReference type="Proteomes" id="UP000663722"/>
    </source>
</evidence>
<keyword evidence="3" id="KW-0808">Transferase</keyword>
<dbReference type="Pfam" id="PF00078">
    <property type="entry name" value="RVT_1"/>
    <property type="match status" value="1"/>
</dbReference>
<dbReference type="PANTHER" id="PTHR34047:SF8">
    <property type="entry name" value="PROTEIN YKFC"/>
    <property type="match status" value="1"/>
</dbReference>